<organism evidence="3 4">
    <name type="scientific">Thermomonospora cellulosilytica</name>
    <dbReference type="NCBI Taxonomy" id="1411118"/>
    <lineage>
        <taxon>Bacteria</taxon>
        <taxon>Bacillati</taxon>
        <taxon>Actinomycetota</taxon>
        <taxon>Actinomycetes</taxon>
        <taxon>Streptosporangiales</taxon>
        <taxon>Thermomonosporaceae</taxon>
        <taxon>Thermomonospora</taxon>
    </lineage>
</organism>
<keyword evidence="2" id="KW-1133">Transmembrane helix</keyword>
<dbReference type="RefSeq" id="WP_119729682.1">
    <property type="nucleotide sequence ID" value="NZ_JACJII010000001.1"/>
</dbReference>
<feature type="transmembrane region" description="Helical" evidence="2">
    <location>
        <begin position="230"/>
        <end position="248"/>
    </location>
</feature>
<gene>
    <name evidence="3" type="ORF">HNR21_005530</name>
</gene>
<evidence type="ECO:0000313" key="4">
    <source>
        <dbReference type="Proteomes" id="UP000539313"/>
    </source>
</evidence>
<dbReference type="Proteomes" id="UP000539313">
    <property type="component" value="Unassembled WGS sequence"/>
</dbReference>
<evidence type="ECO:0000256" key="1">
    <source>
        <dbReference type="SAM" id="MobiDB-lite"/>
    </source>
</evidence>
<keyword evidence="4" id="KW-1185">Reference proteome</keyword>
<feature type="compositionally biased region" description="Basic and acidic residues" evidence="1">
    <location>
        <begin position="95"/>
        <end position="111"/>
    </location>
</feature>
<keyword evidence="2" id="KW-0472">Membrane</keyword>
<keyword evidence="2" id="KW-0812">Transmembrane</keyword>
<protein>
    <submittedName>
        <fullName evidence="3">Uncharacterized protein</fullName>
    </submittedName>
</protein>
<dbReference type="EMBL" id="JACJII010000001">
    <property type="protein sequence ID" value="MBA9006648.1"/>
    <property type="molecule type" value="Genomic_DNA"/>
</dbReference>
<feature type="region of interest" description="Disordered" evidence="1">
    <location>
        <begin position="135"/>
        <end position="197"/>
    </location>
</feature>
<name>A0A7W3N371_9ACTN</name>
<feature type="region of interest" description="Disordered" evidence="1">
    <location>
        <begin position="88"/>
        <end position="123"/>
    </location>
</feature>
<sequence>MKRRGNGLDADSYAPLIDLAPHLADTMLEALREAGVAAYVIPTPEPGEDGPRTTGSDGDSLDRLYVDTAMQSAAEGILHTQLTRLRAADADLPEPADRDRDRDSADLRGPDRPGGAATAERDEDAIWAEIVAGFDAPPAEGDAPWPEQEDLDEPPAPAEGEDRTGALPTARVVRSADDPLEPDDEGHYVPPPPPPLPSADPVTKAAWLALVGGPLYLLISVVLGWEVPGWAAFASVAAFIGGFVTLVLRMGDDPRDTDDGAVV</sequence>
<reference evidence="3 4" key="1">
    <citation type="submission" date="2020-08" db="EMBL/GenBank/DDBJ databases">
        <title>Sequencing the genomes of 1000 actinobacteria strains.</title>
        <authorList>
            <person name="Klenk H.-P."/>
        </authorList>
    </citation>
    <scope>NUCLEOTIDE SEQUENCE [LARGE SCALE GENOMIC DNA]</scope>
    <source>
        <strain evidence="3 4">DSM 45823</strain>
    </source>
</reference>
<accession>A0A7W3N371</accession>
<dbReference type="AlphaFoldDB" id="A0A7W3N371"/>
<evidence type="ECO:0000256" key="2">
    <source>
        <dbReference type="SAM" id="Phobius"/>
    </source>
</evidence>
<evidence type="ECO:0000313" key="3">
    <source>
        <dbReference type="EMBL" id="MBA9006648.1"/>
    </source>
</evidence>
<feature type="region of interest" description="Disordered" evidence="1">
    <location>
        <begin position="41"/>
        <end position="61"/>
    </location>
</feature>
<feature type="transmembrane region" description="Helical" evidence="2">
    <location>
        <begin position="205"/>
        <end position="224"/>
    </location>
</feature>
<comment type="caution">
    <text evidence="3">The sequence shown here is derived from an EMBL/GenBank/DDBJ whole genome shotgun (WGS) entry which is preliminary data.</text>
</comment>
<proteinExistence type="predicted"/>